<protein>
    <recommendedName>
        <fullName evidence="4">K Homology domain-containing protein</fullName>
    </recommendedName>
</protein>
<evidence type="ECO:0000259" key="4">
    <source>
        <dbReference type="SMART" id="SM00322"/>
    </source>
</evidence>
<feature type="compositionally biased region" description="Polar residues" evidence="3">
    <location>
        <begin position="387"/>
        <end position="404"/>
    </location>
</feature>
<name>A0A1Y2DPJ6_9FUNG</name>
<dbReference type="PANTHER" id="PTHR10288">
    <property type="entry name" value="KH DOMAIN CONTAINING RNA BINDING PROTEIN"/>
    <property type="match status" value="1"/>
</dbReference>
<evidence type="ECO:0000256" key="2">
    <source>
        <dbReference type="PROSITE-ProRule" id="PRU00117"/>
    </source>
</evidence>
<sequence length="404" mass="44350">MAQEPTYDIASFTGLLNNPDTLTVSEQNEVPATTTTDTAKKPENTDSNFLSLRSLVTIRDAGVIIGKGGKNVTEVREITGVKAAVSKVVTGVNERILTVTGNLDSVAKAYSSFANYLLENASVPCTNIYSNQFNFLNHFTNNNHNNNNNGTNDPVTAIHLLINHLLLGSIIGKNGVKIKEIREASGARIIASKEMLPQSTERVIDIIGTVDAIHIAVHKIGECILNDTEKTYCIQYTPTLRNNISTVYNQYRAFEQQQQQHNNNNNANHDSHYHDNHSSNGNSNFNDKRKNGNNKSKADLDVRKINFPADMVGCIIGKGGKKITEIRNVSGSKINISPIDASKNGSKVREFTITGTSENIDKALQLIYEQLEAEKQRRLNLEKKAQNENTDTSAPANNEPASTA</sequence>
<dbReference type="STRING" id="1754190.A0A1Y2DPJ6"/>
<keyword evidence="6" id="KW-1185">Reference proteome</keyword>
<proteinExistence type="predicted"/>
<feature type="compositionally biased region" description="Basic and acidic residues" evidence="3">
    <location>
        <begin position="286"/>
        <end position="299"/>
    </location>
</feature>
<comment type="caution">
    <text evidence="5">The sequence shown here is derived from an EMBL/GenBank/DDBJ whole genome shotgun (WGS) entry which is preliminary data.</text>
</comment>
<keyword evidence="2" id="KW-0694">RNA-binding</keyword>
<evidence type="ECO:0000256" key="1">
    <source>
        <dbReference type="ARBA" id="ARBA00022737"/>
    </source>
</evidence>
<dbReference type="SMART" id="SM00322">
    <property type="entry name" value="KH"/>
    <property type="match status" value="3"/>
</dbReference>
<feature type="region of interest" description="Disordered" evidence="3">
    <location>
        <begin position="378"/>
        <end position="404"/>
    </location>
</feature>
<dbReference type="Gene3D" id="3.30.1370.10">
    <property type="entry name" value="K Homology domain, type 1"/>
    <property type="match status" value="3"/>
</dbReference>
<dbReference type="InterPro" id="IPR004088">
    <property type="entry name" value="KH_dom_type_1"/>
</dbReference>
<dbReference type="Pfam" id="PF00013">
    <property type="entry name" value="KH_1"/>
    <property type="match status" value="3"/>
</dbReference>
<feature type="region of interest" description="Disordered" evidence="3">
    <location>
        <begin position="262"/>
        <end position="299"/>
    </location>
</feature>
<dbReference type="GO" id="GO:0003723">
    <property type="term" value="F:RNA binding"/>
    <property type="evidence" value="ECO:0007669"/>
    <property type="project" value="UniProtKB-UniRule"/>
</dbReference>
<dbReference type="Proteomes" id="UP000193920">
    <property type="component" value="Unassembled WGS sequence"/>
</dbReference>
<dbReference type="AlphaFoldDB" id="A0A1Y2DPJ6"/>
<evidence type="ECO:0000256" key="3">
    <source>
        <dbReference type="SAM" id="MobiDB-lite"/>
    </source>
</evidence>
<feature type="region of interest" description="Disordered" evidence="3">
    <location>
        <begin position="20"/>
        <end position="46"/>
    </location>
</feature>
<dbReference type="InterPro" id="IPR036612">
    <property type="entry name" value="KH_dom_type_1_sf"/>
</dbReference>
<dbReference type="EMBL" id="MCOG01000060">
    <property type="protein sequence ID" value="ORY61137.1"/>
    <property type="molecule type" value="Genomic_DNA"/>
</dbReference>
<feature type="domain" description="K Homology" evidence="4">
    <location>
        <begin position="48"/>
        <end position="118"/>
    </location>
</feature>
<accession>A0A1Y2DPJ6</accession>
<organism evidence="5 6">
    <name type="scientific">Neocallimastix californiae</name>
    <dbReference type="NCBI Taxonomy" id="1754190"/>
    <lineage>
        <taxon>Eukaryota</taxon>
        <taxon>Fungi</taxon>
        <taxon>Fungi incertae sedis</taxon>
        <taxon>Chytridiomycota</taxon>
        <taxon>Chytridiomycota incertae sedis</taxon>
        <taxon>Neocallimastigomycetes</taxon>
        <taxon>Neocallimastigales</taxon>
        <taxon>Neocallimastigaceae</taxon>
        <taxon>Neocallimastix</taxon>
    </lineage>
</organism>
<dbReference type="InterPro" id="IPR004087">
    <property type="entry name" value="KH_dom"/>
</dbReference>
<feature type="domain" description="K Homology" evidence="4">
    <location>
        <begin position="299"/>
        <end position="372"/>
    </location>
</feature>
<feature type="compositionally biased region" description="Low complexity" evidence="3">
    <location>
        <begin position="28"/>
        <end position="37"/>
    </location>
</feature>
<keyword evidence="1" id="KW-0677">Repeat</keyword>
<reference evidence="5 6" key="1">
    <citation type="submission" date="2016-08" db="EMBL/GenBank/DDBJ databases">
        <title>A Parts List for Fungal Cellulosomes Revealed by Comparative Genomics.</title>
        <authorList>
            <consortium name="DOE Joint Genome Institute"/>
            <person name="Haitjema C.H."/>
            <person name="Gilmore S.P."/>
            <person name="Henske J.K."/>
            <person name="Solomon K.V."/>
            <person name="De Groot R."/>
            <person name="Kuo A."/>
            <person name="Mondo S.J."/>
            <person name="Salamov A.A."/>
            <person name="Labutti K."/>
            <person name="Zhao Z."/>
            <person name="Chiniquy J."/>
            <person name="Barry K."/>
            <person name="Brewer H.M."/>
            <person name="Purvine S.O."/>
            <person name="Wright A.T."/>
            <person name="Boxma B."/>
            <person name="Van Alen T."/>
            <person name="Hackstein J.H."/>
            <person name="Baker S.E."/>
            <person name="Grigoriev I.V."/>
            <person name="O'Malley M.A."/>
        </authorList>
    </citation>
    <scope>NUCLEOTIDE SEQUENCE [LARGE SCALE GENOMIC DNA]</scope>
    <source>
        <strain evidence="5 6">G1</strain>
    </source>
</reference>
<gene>
    <name evidence="5" type="ORF">LY90DRAFT_408111</name>
</gene>
<dbReference type="SUPFAM" id="SSF54791">
    <property type="entry name" value="Eukaryotic type KH-domain (KH-domain type I)"/>
    <property type="match status" value="3"/>
</dbReference>
<evidence type="ECO:0000313" key="5">
    <source>
        <dbReference type="EMBL" id="ORY61137.1"/>
    </source>
</evidence>
<dbReference type="PROSITE" id="PS50084">
    <property type="entry name" value="KH_TYPE_1"/>
    <property type="match status" value="3"/>
</dbReference>
<feature type="domain" description="K Homology" evidence="4">
    <location>
        <begin position="154"/>
        <end position="225"/>
    </location>
</feature>
<dbReference type="OrthoDB" id="442947at2759"/>
<evidence type="ECO:0000313" key="6">
    <source>
        <dbReference type="Proteomes" id="UP000193920"/>
    </source>
</evidence>